<proteinExistence type="inferred from homology"/>
<feature type="compositionally biased region" description="Basic and acidic residues" evidence="6">
    <location>
        <begin position="95"/>
        <end position="109"/>
    </location>
</feature>
<accession>A0A6N1B9X5</accession>
<dbReference type="InterPro" id="IPR015421">
    <property type="entry name" value="PyrdxlP-dep_Trfase_major"/>
</dbReference>
<dbReference type="GO" id="GO:0030170">
    <property type="term" value="F:pyridoxal phosphate binding"/>
    <property type="evidence" value="ECO:0007669"/>
    <property type="project" value="InterPro"/>
</dbReference>
<organism evidence="7 8">
    <name type="scientific">Cupriavidus gilardii</name>
    <dbReference type="NCBI Taxonomy" id="82541"/>
    <lineage>
        <taxon>Bacteria</taxon>
        <taxon>Pseudomonadati</taxon>
        <taxon>Pseudomonadota</taxon>
        <taxon>Betaproteobacteria</taxon>
        <taxon>Burkholderiales</taxon>
        <taxon>Burkholderiaceae</taxon>
        <taxon>Cupriavidus</taxon>
    </lineage>
</organism>
<dbReference type="CDD" id="cd00609">
    <property type="entry name" value="AAT_like"/>
    <property type="match status" value="1"/>
</dbReference>
<evidence type="ECO:0000256" key="6">
    <source>
        <dbReference type="SAM" id="MobiDB-lite"/>
    </source>
</evidence>
<dbReference type="GO" id="GO:0008483">
    <property type="term" value="F:transaminase activity"/>
    <property type="evidence" value="ECO:0007669"/>
    <property type="project" value="UniProtKB-KW"/>
</dbReference>
<evidence type="ECO:0000256" key="4">
    <source>
        <dbReference type="ARBA" id="ARBA00023125"/>
    </source>
</evidence>
<dbReference type="InterPro" id="IPR015424">
    <property type="entry name" value="PyrdxlP-dep_Trfase"/>
</dbReference>
<keyword evidence="7" id="KW-0032">Aminotransferase</keyword>
<comment type="similarity">
    <text evidence="1">In the C-terminal section; belongs to the class-I pyridoxal-phosphate-dependent aminotransferase family.</text>
</comment>
<dbReference type="PROSITE" id="PS50949">
    <property type="entry name" value="HTH_GNTR"/>
    <property type="match status" value="1"/>
</dbReference>
<comment type="caution">
    <text evidence="7">The sequence shown here is derived from an EMBL/GenBank/DDBJ whole genome shotgun (WGS) entry which is preliminary data.</text>
</comment>
<dbReference type="Pfam" id="PF00392">
    <property type="entry name" value="GntR"/>
    <property type="match status" value="1"/>
</dbReference>
<dbReference type="PANTHER" id="PTHR46577:SF1">
    <property type="entry name" value="HTH-TYPE TRANSCRIPTIONAL REGULATORY PROTEIN GABR"/>
    <property type="match status" value="1"/>
</dbReference>
<dbReference type="Proteomes" id="UP000542973">
    <property type="component" value="Unassembled WGS sequence"/>
</dbReference>
<evidence type="ECO:0000256" key="2">
    <source>
        <dbReference type="ARBA" id="ARBA00022898"/>
    </source>
</evidence>
<evidence type="ECO:0000256" key="1">
    <source>
        <dbReference type="ARBA" id="ARBA00005384"/>
    </source>
</evidence>
<evidence type="ECO:0000313" key="7">
    <source>
        <dbReference type="EMBL" id="NNH10673.1"/>
    </source>
</evidence>
<reference evidence="7 8" key="1">
    <citation type="submission" date="2020-05" db="EMBL/GenBank/DDBJ databases">
        <title>MicrobeNet Type strains.</title>
        <authorList>
            <person name="Nicholson A.C."/>
        </authorList>
    </citation>
    <scope>NUCLEOTIDE SEQUENCE [LARGE SCALE GENOMIC DNA]</scope>
    <source>
        <strain evidence="7 8">ATCC 700815</strain>
    </source>
</reference>
<keyword evidence="2" id="KW-0663">Pyridoxal phosphate</keyword>
<dbReference type="InterPro" id="IPR036388">
    <property type="entry name" value="WH-like_DNA-bd_sf"/>
</dbReference>
<dbReference type="GO" id="GO:0003677">
    <property type="term" value="F:DNA binding"/>
    <property type="evidence" value="ECO:0007669"/>
    <property type="project" value="UniProtKB-KW"/>
</dbReference>
<keyword evidence="5" id="KW-0804">Transcription</keyword>
<evidence type="ECO:0000256" key="3">
    <source>
        <dbReference type="ARBA" id="ARBA00023015"/>
    </source>
</evidence>
<dbReference type="Gene3D" id="3.40.640.10">
    <property type="entry name" value="Type I PLP-dependent aspartate aminotransferase-like (Major domain)"/>
    <property type="match status" value="1"/>
</dbReference>
<name>A0A6N1B9X5_9BURK</name>
<dbReference type="Gene3D" id="1.10.10.10">
    <property type="entry name" value="Winged helix-like DNA-binding domain superfamily/Winged helix DNA-binding domain"/>
    <property type="match status" value="1"/>
</dbReference>
<keyword evidence="7" id="KW-0808">Transferase</keyword>
<dbReference type="SMART" id="SM00345">
    <property type="entry name" value="HTH_GNTR"/>
    <property type="match status" value="1"/>
</dbReference>
<dbReference type="InterPro" id="IPR051446">
    <property type="entry name" value="HTH_trans_reg/aminotransferase"/>
</dbReference>
<dbReference type="GO" id="GO:0003700">
    <property type="term" value="F:DNA-binding transcription factor activity"/>
    <property type="evidence" value="ECO:0007669"/>
    <property type="project" value="InterPro"/>
</dbReference>
<dbReference type="AlphaFoldDB" id="A0A6N1B9X5"/>
<dbReference type="InterPro" id="IPR004839">
    <property type="entry name" value="Aminotransferase_I/II_large"/>
</dbReference>
<keyword evidence="3" id="KW-0805">Transcription regulation</keyword>
<dbReference type="SUPFAM" id="SSF46785">
    <property type="entry name" value="Winged helix' DNA-binding domain"/>
    <property type="match status" value="1"/>
</dbReference>
<dbReference type="CDD" id="cd07377">
    <property type="entry name" value="WHTH_GntR"/>
    <property type="match status" value="1"/>
</dbReference>
<evidence type="ECO:0000256" key="5">
    <source>
        <dbReference type="ARBA" id="ARBA00023163"/>
    </source>
</evidence>
<dbReference type="EMBL" id="JABEMD010000009">
    <property type="protein sequence ID" value="NNH10673.1"/>
    <property type="molecule type" value="Genomic_DNA"/>
</dbReference>
<dbReference type="Pfam" id="PF00155">
    <property type="entry name" value="Aminotran_1_2"/>
    <property type="match status" value="1"/>
</dbReference>
<dbReference type="GeneID" id="70687577"/>
<dbReference type="RefSeq" id="WP_151021940.1">
    <property type="nucleotide sequence ID" value="NZ_BAAAEB010000023.1"/>
</dbReference>
<dbReference type="InterPro" id="IPR036390">
    <property type="entry name" value="WH_DNA-bd_sf"/>
</dbReference>
<protein>
    <submittedName>
        <fullName evidence="7">PLP-dependent aminotransferase family protein</fullName>
    </submittedName>
</protein>
<keyword evidence="4" id="KW-0238">DNA-binding</keyword>
<dbReference type="PRINTS" id="PR00035">
    <property type="entry name" value="HTHGNTR"/>
</dbReference>
<sequence>MARHRHAMELPSIGELDRSAGQLARQLSRLLREAIRRGELKPGELLPSTRHLASSLGVSRGTVLEAFEQLIAEGYLEAQAGAGTRVATALADGPDDGRNDGRNDGPNDRPHHRPTTRTPARDVHEPAAPRQFSTRATAFAELGRQFSPLPPVPFAVSVPLGPTAPDDVWRRLGNRTRALRAAAPSGYDDPQGVPALRSAIADYVRRSRSVHCTPEQVIVTTGTQQGLYLSCQVLLDADDLAWVEDPAYRGITGILESTGHQRGMVRVPVDEAGIDVEAGRAMAEHARAAFVTPSHQYPLGMPLSMARRNALLAWARATGAWIVEDDYDSELRYVGHPFPSLQGLAPELVVYLGTFSKILFPSLRLGYAIVPPPLVPAFCGARVLIDRHSPSADQHVVAAFIDEGHLDRHIRRVRLVYADRRQHLIAAIARWIPDELAWLQPGDQGMHLVLWLAEGTDDQRIASLAIEAGVSVRPVSPMYSATNARPGLVLGLGGYSDDQIDAAVKTLAKVLTSAARSRAASRAG</sequence>
<gene>
    <name evidence="7" type="ORF">HLB16_07225</name>
</gene>
<dbReference type="InterPro" id="IPR000524">
    <property type="entry name" value="Tscrpt_reg_HTH_GntR"/>
</dbReference>
<dbReference type="PANTHER" id="PTHR46577">
    <property type="entry name" value="HTH-TYPE TRANSCRIPTIONAL REGULATORY PROTEIN GABR"/>
    <property type="match status" value="1"/>
</dbReference>
<feature type="region of interest" description="Disordered" evidence="6">
    <location>
        <begin position="89"/>
        <end position="130"/>
    </location>
</feature>
<evidence type="ECO:0000313" key="8">
    <source>
        <dbReference type="Proteomes" id="UP000542973"/>
    </source>
</evidence>
<dbReference type="SUPFAM" id="SSF53383">
    <property type="entry name" value="PLP-dependent transferases"/>
    <property type="match status" value="1"/>
</dbReference>